<sequence length="208" mass="22400">MSLETYLIYLGVLAAFFATPPDTSQLLIISNSLRHGLRRTMATVAGDLSANTIQMTLAAFGLTAIVATSANALVLVKWLGVTYLVWIGLQLMLSRNDETKAEPARDGQLFRQGFLTSSANPYAVVFFGALFPQFIDVSEPVLPQLLILGITYLIVDGAILLAWGWAAVRTLGRVRQMTGIWVNRISGALMIGAAMLLGAKDMAQGPAK</sequence>
<dbReference type="AlphaFoldDB" id="A0A1Y5S1X1"/>
<feature type="transmembrane region" description="Helical" evidence="7">
    <location>
        <begin position="73"/>
        <end position="93"/>
    </location>
</feature>
<dbReference type="Pfam" id="PF01810">
    <property type="entry name" value="LysE"/>
    <property type="match status" value="1"/>
</dbReference>
<evidence type="ECO:0000313" key="8">
    <source>
        <dbReference type="EMBL" id="SLN29410.1"/>
    </source>
</evidence>
<keyword evidence="6 7" id="KW-0472">Membrane</keyword>
<gene>
    <name evidence="8" type="primary">rhtB_1</name>
    <name evidence="8" type="ORF">PEL8287_01349</name>
</gene>
<dbReference type="Proteomes" id="UP000193827">
    <property type="component" value="Unassembled WGS sequence"/>
</dbReference>
<dbReference type="PANTHER" id="PTHR30086:SF14">
    <property type="entry name" value="HOMOSERINE_HOMOSERINE LACTONE EFFLUX PROTEIN"/>
    <property type="match status" value="1"/>
</dbReference>
<keyword evidence="9" id="KW-1185">Reference proteome</keyword>
<evidence type="ECO:0000256" key="4">
    <source>
        <dbReference type="ARBA" id="ARBA00022692"/>
    </source>
</evidence>
<feature type="transmembrane region" description="Helical" evidence="7">
    <location>
        <begin position="141"/>
        <end position="168"/>
    </location>
</feature>
<dbReference type="EMBL" id="FWFL01000003">
    <property type="protein sequence ID" value="SLN29410.1"/>
    <property type="molecule type" value="Genomic_DNA"/>
</dbReference>
<feature type="transmembrane region" description="Helical" evidence="7">
    <location>
        <begin position="6"/>
        <end position="28"/>
    </location>
</feature>
<evidence type="ECO:0000313" key="9">
    <source>
        <dbReference type="Proteomes" id="UP000193827"/>
    </source>
</evidence>
<dbReference type="GO" id="GO:0005886">
    <property type="term" value="C:plasma membrane"/>
    <property type="evidence" value="ECO:0007669"/>
    <property type="project" value="UniProtKB-SubCell"/>
</dbReference>
<organism evidence="8 9">
    <name type="scientific">Roseovarius litorisediminis</name>
    <dbReference type="NCBI Taxonomy" id="1312363"/>
    <lineage>
        <taxon>Bacteria</taxon>
        <taxon>Pseudomonadati</taxon>
        <taxon>Pseudomonadota</taxon>
        <taxon>Alphaproteobacteria</taxon>
        <taxon>Rhodobacterales</taxon>
        <taxon>Roseobacteraceae</taxon>
        <taxon>Roseovarius</taxon>
    </lineage>
</organism>
<dbReference type="InterPro" id="IPR001123">
    <property type="entry name" value="LeuE-type"/>
</dbReference>
<dbReference type="OrthoDB" id="9804822at2"/>
<feature type="transmembrane region" description="Helical" evidence="7">
    <location>
        <begin position="180"/>
        <end position="199"/>
    </location>
</feature>
<comment type="similarity">
    <text evidence="2">Belongs to the Rht family.</text>
</comment>
<evidence type="ECO:0000256" key="6">
    <source>
        <dbReference type="ARBA" id="ARBA00023136"/>
    </source>
</evidence>
<dbReference type="GO" id="GO:0042970">
    <property type="term" value="F:homoserine transmembrane transporter activity"/>
    <property type="evidence" value="ECO:0007669"/>
    <property type="project" value="TreeGrafter"/>
</dbReference>
<keyword evidence="3" id="KW-1003">Cell membrane</keyword>
<evidence type="ECO:0000256" key="3">
    <source>
        <dbReference type="ARBA" id="ARBA00022475"/>
    </source>
</evidence>
<keyword evidence="4 7" id="KW-0812">Transmembrane</keyword>
<reference evidence="8 9" key="1">
    <citation type="submission" date="2017-03" db="EMBL/GenBank/DDBJ databases">
        <authorList>
            <person name="Afonso C.L."/>
            <person name="Miller P.J."/>
            <person name="Scott M.A."/>
            <person name="Spackman E."/>
            <person name="Goraichik I."/>
            <person name="Dimitrov K.M."/>
            <person name="Suarez D.L."/>
            <person name="Swayne D.E."/>
        </authorList>
    </citation>
    <scope>NUCLEOTIDE SEQUENCE [LARGE SCALE GENOMIC DNA]</scope>
    <source>
        <strain evidence="8 9">CECT 8287</strain>
    </source>
</reference>
<dbReference type="RefSeq" id="WP_085891612.1">
    <property type="nucleotide sequence ID" value="NZ_FWFL01000003.1"/>
</dbReference>
<feature type="transmembrane region" description="Helical" evidence="7">
    <location>
        <begin position="114"/>
        <end position="135"/>
    </location>
</feature>
<protein>
    <submittedName>
        <fullName evidence="8">Homoserine/homoserine lactone efflux protein</fullName>
    </submittedName>
</protein>
<proteinExistence type="inferred from homology"/>
<dbReference type="PANTHER" id="PTHR30086">
    <property type="entry name" value="ARGININE EXPORTER PROTEIN ARGO"/>
    <property type="match status" value="1"/>
</dbReference>
<keyword evidence="5 7" id="KW-1133">Transmembrane helix</keyword>
<name>A0A1Y5S1X1_9RHOB</name>
<accession>A0A1Y5S1X1</accession>
<evidence type="ECO:0000256" key="7">
    <source>
        <dbReference type="SAM" id="Phobius"/>
    </source>
</evidence>
<evidence type="ECO:0000256" key="2">
    <source>
        <dbReference type="ARBA" id="ARBA00007928"/>
    </source>
</evidence>
<evidence type="ECO:0000256" key="5">
    <source>
        <dbReference type="ARBA" id="ARBA00022989"/>
    </source>
</evidence>
<comment type="subcellular location">
    <subcellularLocation>
        <location evidence="1">Cell membrane</location>
        <topology evidence="1">Multi-pass membrane protein</topology>
    </subcellularLocation>
</comment>
<evidence type="ECO:0000256" key="1">
    <source>
        <dbReference type="ARBA" id="ARBA00004651"/>
    </source>
</evidence>
<dbReference type="PIRSF" id="PIRSF006324">
    <property type="entry name" value="LeuE"/>
    <property type="match status" value="1"/>
</dbReference>